<protein>
    <recommendedName>
        <fullName evidence="5">Ada DNA repair metal-binding domain-containing protein</fullName>
    </recommendedName>
</protein>
<feature type="region of interest" description="Disordered" evidence="1">
    <location>
        <begin position="108"/>
        <end position="147"/>
    </location>
</feature>
<comment type="caution">
    <text evidence="3">The sequence shown here is derived from an EMBL/GenBank/DDBJ whole genome shotgun (WGS) entry which is preliminary data.</text>
</comment>
<dbReference type="EMBL" id="JACONZ010000002">
    <property type="protein sequence ID" value="MBC5580906.1"/>
    <property type="molecule type" value="Genomic_DNA"/>
</dbReference>
<evidence type="ECO:0000256" key="1">
    <source>
        <dbReference type="SAM" id="MobiDB-lite"/>
    </source>
</evidence>
<dbReference type="AlphaFoldDB" id="A0A923I5X6"/>
<name>A0A923I5X6_9FIRM</name>
<keyword evidence="4" id="KW-1185">Reference proteome</keyword>
<accession>A0A923I5X6</accession>
<feature type="transmembrane region" description="Helical" evidence="2">
    <location>
        <begin position="7"/>
        <end position="27"/>
    </location>
</feature>
<gene>
    <name evidence="3" type="ORF">H8S23_05260</name>
</gene>
<keyword evidence="2" id="KW-0812">Transmembrane</keyword>
<dbReference type="Proteomes" id="UP000659630">
    <property type="component" value="Unassembled WGS sequence"/>
</dbReference>
<sequence>MGNKQKNFRILNWIFSVFCLFGFLAYFGSFSGFLFLIVGIFSSPIGPIKKLFDFDLPASLAKYIGSAKNLRIALFALLFVVGLFSVPRPVDAGPDSSVSQPLSTAAATAAPTPIATASPTPKPTPSPEPTTEPTPAPTEAPSPAAAPVEQPVSVTVYVTNTGAKYHAAGCQYLRKSQVPISLDDAKAQGYTPCSKCHPPQ</sequence>
<organism evidence="3 4">
    <name type="scientific">Anaerofilum hominis</name>
    <dbReference type="NCBI Taxonomy" id="2763016"/>
    <lineage>
        <taxon>Bacteria</taxon>
        <taxon>Bacillati</taxon>
        <taxon>Bacillota</taxon>
        <taxon>Clostridia</taxon>
        <taxon>Eubacteriales</taxon>
        <taxon>Oscillospiraceae</taxon>
        <taxon>Anaerofilum</taxon>
    </lineage>
</organism>
<dbReference type="RefSeq" id="WP_186887284.1">
    <property type="nucleotide sequence ID" value="NZ_JACONZ010000002.1"/>
</dbReference>
<feature type="compositionally biased region" description="Pro residues" evidence="1">
    <location>
        <begin position="120"/>
        <end position="140"/>
    </location>
</feature>
<keyword evidence="2" id="KW-1133">Transmembrane helix</keyword>
<reference evidence="3" key="1">
    <citation type="submission" date="2020-08" db="EMBL/GenBank/DDBJ databases">
        <title>Genome public.</title>
        <authorList>
            <person name="Liu C."/>
            <person name="Sun Q."/>
        </authorList>
    </citation>
    <scope>NUCLEOTIDE SEQUENCE</scope>
    <source>
        <strain evidence="3">BX8</strain>
    </source>
</reference>
<evidence type="ECO:0000313" key="3">
    <source>
        <dbReference type="EMBL" id="MBC5580906.1"/>
    </source>
</evidence>
<feature type="compositionally biased region" description="Low complexity" evidence="1">
    <location>
        <begin position="108"/>
        <end position="119"/>
    </location>
</feature>
<evidence type="ECO:0000313" key="4">
    <source>
        <dbReference type="Proteomes" id="UP000659630"/>
    </source>
</evidence>
<evidence type="ECO:0008006" key="5">
    <source>
        <dbReference type="Google" id="ProtNLM"/>
    </source>
</evidence>
<keyword evidence="2" id="KW-0472">Membrane</keyword>
<proteinExistence type="predicted"/>
<evidence type="ECO:0000256" key="2">
    <source>
        <dbReference type="SAM" id="Phobius"/>
    </source>
</evidence>